<evidence type="ECO:0008006" key="3">
    <source>
        <dbReference type="Google" id="ProtNLM"/>
    </source>
</evidence>
<evidence type="ECO:0000313" key="2">
    <source>
        <dbReference type="Proteomes" id="UP001652432"/>
    </source>
</evidence>
<dbReference type="RefSeq" id="WP_262574819.1">
    <property type="nucleotide sequence ID" value="NZ_JAOQKJ010000007.1"/>
</dbReference>
<dbReference type="Proteomes" id="UP001652432">
    <property type="component" value="Unassembled WGS sequence"/>
</dbReference>
<dbReference type="EMBL" id="JAOQKJ010000007">
    <property type="protein sequence ID" value="MCU6744728.1"/>
    <property type="molecule type" value="Genomic_DNA"/>
</dbReference>
<dbReference type="PANTHER" id="PTHR32329:SF5">
    <property type="entry name" value="ACTIVATOR OF 2-HYDROXYACYL-COA DEHYDRATASE"/>
    <property type="match status" value="1"/>
</dbReference>
<sequence length="407" mass="46599">MMHTFTNTEFTRSMKKSHTIYMPEMLHYHNELLCAAFAFGGYKLAVVPEQEHICYETQSLVNKDYCTCAIGIIGNLLTFVKSDDCDREHIAFLEPQAGGACRAGNYYNLIIECLHKLGYGQIPVLSLNAHGLEQHSGFRINGRMLLGAIAAVCYSDLLMDLTQQIRPYEKNAGETEGLRQQWLQRLTEEIRHGRHLFYRKKVYREIVESFGRIPVDRGQAKKKVGVVGEIYIKCSPVGNRHLEDYLQKNGCDYRMGGFVNYCIYVVYSEMKSLELGHQSRLEAAGYQKVLQFLYYVQKEIAEALEQAGFLHDRSFQELIAEKKDILSDYYNIGDGWLMTAEIIDLIKKGYDKILVVHPFGCLISHVGGRGVLKALHERFPEAKITSIEYDYDQSDTLRESRVLLAIE</sequence>
<reference evidence="1 2" key="1">
    <citation type="journal article" date="2021" name="ISME Commun">
        <title>Automated analysis of genomic sequences facilitates high-throughput and comprehensive description of bacteria.</title>
        <authorList>
            <person name="Hitch T.C.A."/>
        </authorList>
    </citation>
    <scope>NUCLEOTIDE SEQUENCE [LARGE SCALE GENOMIC DNA]</scope>
    <source>
        <strain evidence="1 2">Sanger_18</strain>
    </source>
</reference>
<dbReference type="InterPro" id="IPR051805">
    <property type="entry name" value="Dehydratase_Activator_Redct"/>
</dbReference>
<proteinExistence type="predicted"/>
<gene>
    <name evidence="1" type="ORF">OCV77_09495</name>
</gene>
<evidence type="ECO:0000313" key="1">
    <source>
        <dbReference type="EMBL" id="MCU6744728.1"/>
    </source>
</evidence>
<accession>A0ABT2T3B8</accession>
<protein>
    <recommendedName>
        <fullName evidence="3">2-hydroxyglutaryl-CoA dehydratase</fullName>
    </recommendedName>
</protein>
<name>A0ABT2T3B8_9FIRM</name>
<keyword evidence="2" id="KW-1185">Reference proteome</keyword>
<comment type="caution">
    <text evidence="1">The sequence shown here is derived from an EMBL/GenBank/DDBJ whole genome shotgun (WGS) entry which is preliminary data.</text>
</comment>
<organism evidence="1 2">
    <name type="scientific">Suilimivivens aceti</name>
    <dbReference type="NCBI Taxonomy" id="2981774"/>
    <lineage>
        <taxon>Bacteria</taxon>
        <taxon>Bacillati</taxon>
        <taxon>Bacillota</taxon>
        <taxon>Clostridia</taxon>
        <taxon>Lachnospirales</taxon>
        <taxon>Lachnospiraceae</taxon>
        <taxon>Suilimivivens</taxon>
    </lineage>
</organism>
<dbReference type="PANTHER" id="PTHR32329">
    <property type="entry name" value="BIFUNCTIONAL PROTEIN [INCLUDES 2-HYDROXYACYL-COA DEHYDRATASE (N-TER) AND ITS ACTIVATOR DOMAIN (C_TERM)-RELATED"/>
    <property type="match status" value="1"/>
</dbReference>